<evidence type="ECO:0000313" key="11">
    <source>
        <dbReference type="EMBL" id="HAR56234.1"/>
    </source>
</evidence>
<proteinExistence type="inferred from homology"/>
<dbReference type="GO" id="GO:0098797">
    <property type="term" value="C:plasma membrane protein complex"/>
    <property type="evidence" value="ECO:0007669"/>
    <property type="project" value="TreeGrafter"/>
</dbReference>
<dbReference type="InterPro" id="IPR011925">
    <property type="entry name" value="LolCE_TM"/>
</dbReference>
<evidence type="ECO:0000256" key="4">
    <source>
        <dbReference type="ARBA" id="ARBA00022475"/>
    </source>
</evidence>
<feature type="transmembrane region" description="Helical" evidence="8">
    <location>
        <begin position="273"/>
        <end position="295"/>
    </location>
</feature>
<evidence type="ECO:0000256" key="2">
    <source>
        <dbReference type="ARBA" id="ARBA00005236"/>
    </source>
</evidence>
<evidence type="ECO:0000256" key="3">
    <source>
        <dbReference type="ARBA" id="ARBA00022448"/>
    </source>
</evidence>
<keyword evidence="5 8" id="KW-0812">Transmembrane</keyword>
<dbReference type="PANTHER" id="PTHR30489:SF8">
    <property type="entry name" value="LIPOPROTEIN-RELEASING SYSTEM TRANSMEMBRANE PROTEIN LOLC"/>
    <property type="match status" value="1"/>
</dbReference>
<sequence>MRSITLSIALRYSRTKAYSAFTRFIQRFALGGIAVGVMALVVVMSVMNGFENELKQRILGGVPHVQLYGDHVLAELDDVTEKLPKGALQSVSPYVSTEALVQVPGNLAVVTLQGFDTGDSAHRTIPTALEQALIAGQWSRLATGEYNIILGQTLANQLKLAIGDKVRIVSSKGAVYSPLGMLPSQRTFRLVGIFAMQSDLDKHLAVANIDDVARLIRDPRAAQKQVQLQLNDAFNAPKVASIIRSNSTLSVTDWRQRYGQLFDAVGMEKRMMWLMLALIIAVAAFNTLSALAMVIDDKRHDIAILQTIGLTQAQVRRVFLIQGCYIGVVGTSVGLLLGILLALFINPILQALGTHFVAGLGQQLPVQFEWTQVCFIAFFALILALVAAFYPAAKAAQTEPSEALRYD</sequence>
<keyword evidence="3" id="KW-0813">Transport</keyword>
<dbReference type="Pfam" id="PF12704">
    <property type="entry name" value="MacB_PCD"/>
    <property type="match status" value="1"/>
</dbReference>
<evidence type="ECO:0000256" key="8">
    <source>
        <dbReference type="SAM" id="Phobius"/>
    </source>
</evidence>
<evidence type="ECO:0000256" key="7">
    <source>
        <dbReference type="ARBA" id="ARBA00023136"/>
    </source>
</evidence>
<feature type="domain" description="MacB-like periplasmic core" evidence="10">
    <location>
        <begin position="29"/>
        <end position="244"/>
    </location>
</feature>
<reference evidence="11 12" key="1">
    <citation type="journal article" date="2018" name="Nat. Biotechnol.">
        <title>A standardized bacterial taxonomy based on genome phylogeny substantially revises the tree of life.</title>
        <authorList>
            <person name="Parks D.H."/>
            <person name="Chuvochina M."/>
            <person name="Waite D.W."/>
            <person name="Rinke C."/>
            <person name="Skarshewski A."/>
            <person name="Chaumeil P.A."/>
            <person name="Hugenholtz P."/>
        </authorList>
    </citation>
    <scope>NUCLEOTIDE SEQUENCE [LARGE SCALE GENOMIC DNA]</scope>
    <source>
        <strain evidence="11">UBA9360</strain>
    </source>
</reference>
<dbReference type="Pfam" id="PF02687">
    <property type="entry name" value="FtsX"/>
    <property type="match status" value="1"/>
</dbReference>
<protein>
    <submittedName>
        <fullName evidence="11">Lipoprotein-releasing ABC transporter permease subunit</fullName>
    </submittedName>
</protein>
<dbReference type="GO" id="GO:0042953">
    <property type="term" value="P:lipoprotein transport"/>
    <property type="evidence" value="ECO:0007669"/>
    <property type="project" value="InterPro"/>
</dbReference>
<dbReference type="NCBIfam" id="TIGR02212">
    <property type="entry name" value="lolCE"/>
    <property type="match status" value="1"/>
</dbReference>
<organism evidence="11 12">
    <name type="scientific">Idiomarina baltica</name>
    <dbReference type="NCBI Taxonomy" id="190892"/>
    <lineage>
        <taxon>Bacteria</taxon>
        <taxon>Pseudomonadati</taxon>
        <taxon>Pseudomonadota</taxon>
        <taxon>Gammaproteobacteria</taxon>
        <taxon>Alteromonadales</taxon>
        <taxon>Idiomarinaceae</taxon>
        <taxon>Idiomarina</taxon>
    </lineage>
</organism>
<evidence type="ECO:0000256" key="6">
    <source>
        <dbReference type="ARBA" id="ARBA00022989"/>
    </source>
</evidence>
<evidence type="ECO:0000313" key="12">
    <source>
        <dbReference type="Proteomes" id="UP000262878"/>
    </source>
</evidence>
<evidence type="ECO:0000259" key="9">
    <source>
        <dbReference type="Pfam" id="PF02687"/>
    </source>
</evidence>
<keyword evidence="6 8" id="KW-1133">Transmembrane helix</keyword>
<dbReference type="AlphaFoldDB" id="A0A348WNX2"/>
<dbReference type="PANTHER" id="PTHR30489">
    <property type="entry name" value="LIPOPROTEIN-RELEASING SYSTEM TRANSMEMBRANE PROTEIN LOLE"/>
    <property type="match status" value="1"/>
</dbReference>
<feature type="transmembrane region" description="Helical" evidence="8">
    <location>
        <begin position="325"/>
        <end position="349"/>
    </location>
</feature>
<dbReference type="EMBL" id="DMUP01000126">
    <property type="protein sequence ID" value="HAR56234.1"/>
    <property type="molecule type" value="Genomic_DNA"/>
</dbReference>
<dbReference type="STRING" id="314276.OS145_01127"/>
<keyword evidence="11" id="KW-0449">Lipoprotein</keyword>
<comment type="caution">
    <text evidence="11">The sequence shown here is derived from an EMBL/GenBank/DDBJ whole genome shotgun (WGS) entry which is preliminary data.</text>
</comment>
<feature type="transmembrane region" description="Helical" evidence="8">
    <location>
        <begin position="25"/>
        <end position="47"/>
    </location>
</feature>
<dbReference type="Proteomes" id="UP000262878">
    <property type="component" value="Unassembled WGS sequence"/>
</dbReference>
<evidence type="ECO:0000256" key="5">
    <source>
        <dbReference type="ARBA" id="ARBA00022692"/>
    </source>
</evidence>
<dbReference type="InterPro" id="IPR003838">
    <property type="entry name" value="ABC3_permease_C"/>
</dbReference>
<comment type="subcellular location">
    <subcellularLocation>
        <location evidence="1">Cell membrane</location>
        <topology evidence="1">Multi-pass membrane protein</topology>
    </subcellularLocation>
</comment>
<comment type="similarity">
    <text evidence="2">Belongs to the ABC-4 integral membrane protein family. LolC/E subfamily.</text>
</comment>
<keyword evidence="7 8" id="KW-0472">Membrane</keyword>
<dbReference type="InterPro" id="IPR025857">
    <property type="entry name" value="MacB_PCD"/>
</dbReference>
<dbReference type="GO" id="GO:0044874">
    <property type="term" value="P:lipoprotein localization to outer membrane"/>
    <property type="evidence" value="ECO:0007669"/>
    <property type="project" value="TreeGrafter"/>
</dbReference>
<evidence type="ECO:0000256" key="1">
    <source>
        <dbReference type="ARBA" id="ARBA00004651"/>
    </source>
</evidence>
<gene>
    <name evidence="11" type="ORF">DCR58_05530</name>
</gene>
<feature type="domain" description="ABC3 transporter permease C-terminal" evidence="9">
    <location>
        <begin position="274"/>
        <end position="400"/>
    </location>
</feature>
<dbReference type="InterPro" id="IPR051447">
    <property type="entry name" value="Lipoprotein-release_system"/>
</dbReference>
<keyword evidence="4" id="KW-1003">Cell membrane</keyword>
<evidence type="ECO:0000259" key="10">
    <source>
        <dbReference type="Pfam" id="PF12704"/>
    </source>
</evidence>
<name>A0A348WNX2_9GAMM</name>
<accession>A0A348WNX2</accession>
<feature type="transmembrane region" description="Helical" evidence="8">
    <location>
        <begin position="370"/>
        <end position="390"/>
    </location>
</feature>